<evidence type="ECO:0000313" key="1">
    <source>
        <dbReference type="EMBL" id="PSU95397.1"/>
    </source>
</evidence>
<protein>
    <submittedName>
        <fullName evidence="1">Uncharacterized protein</fullName>
    </submittedName>
</protein>
<dbReference type="EMBL" id="PYNF01000019">
    <property type="protein sequence ID" value="PSU95397.1"/>
    <property type="molecule type" value="Genomic_DNA"/>
</dbReference>
<evidence type="ECO:0000313" key="2">
    <source>
        <dbReference type="Proteomes" id="UP000241426"/>
    </source>
</evidence>
<name>A0A0B7JEJ8_9GAMM</name>
<dbReference type="RefSeq" id="WP_054262188.1">
    <property type="nucleotide sequence ID" value="NZ_JAUZMX010000002.1"/>
</dbReference>
<comment type="caution">
    <text evidence="1">The sequence shown here is derived from an EMBL/GenBank/DDBJ whole genome shotgun (WGS) entry which is preliminary data.</text>
</comment>
<dbReference type="GeneID" id="29945905"/>
<dbReference type="Proteomes" id="UP000241426">
    <property type="component" value="Unassembled WGS sequence"/>
</dbReference>
<organism evidence="1 2">
    <name type="scientific">Photobacterium kishitanii</name>
    <dbReference type="NCBI Taxonomy" id="318456"/>
    <lineage>
        <taxon>Bacteria</taxon>
        <taxon>Pseudomonadati</taxon>
        <taxon>Pseudomonadota</taxon>
        <taxon>Gammaproteobacteria</taxon>
        <taxon>Vibrionales</taxon>
        <taxon>Vibrionaceae</taxon>
        <taxon>Photobacterium</taxon>
    </lineage>
</organism>
<accession>A0A2T3KE92</accession>
<sequence>MLVFIRKFLFFISIISISYSSYSSGITFTETVKNITQGGEVSTSIEAIPGDVIEYNIDVLNSSESVISNIHISTSVPQFTALATIITCDDHHLPSALRCQVITSEGINQLGYQGTIAWQLFGKLDVGSRARVSYQVIIK</sequence>
<reference evidence="1 2" key="1">
    <citation type="submission" date="2018-01" db="EMBL/GenBank/DDBJ databases">
        <title>Whole genome sequencing of Histamine producing bacteria.</title>
        <authorList>
            <person name="Butler K."/>
        </authorList>
    </citation>
    <scope>NUCLEOTIDE SEQUENCE [LARGE SCALE GENOMIC DNA]</scope>
    <source>
        <strain evidence="1 2">FS-7.2</strain>
    </source>
</reference>
<accession>A0A0B7JEJ8</accession>
<gene>
    <name evidence="1" type="ORF">C9J27_17965</name>
</gene>
<dbReference type="AlphaFoldDB" id="A0A0B7JEJ8"/>
<proteinExistence type="predicted"/>